<dbReference type="PANTHER" id="PTHR47533:SF4">
    <property type="entry name" value="AB HYDROLASE-1 DOMAIN-CONTAINING PROTEIN"/>
    <property type="match status" value="1"/>
</dbReference>
<keyword evidence="3" id="KW-1185">Reference proteome</keyword>
<evidence type="ECO:0000313" key="2">
    <source>
        <dbReference type="EMBL" id="KAH9522197.1"/>
    </source>
</evidence>
<reference evidence="2" key="1">
    <citation type="submission" date="2013-05" db="EMBL/GenBank/DDBJ databases">
        <authorList>
            <person name="Yim A.K.Y."/>
            <person name="Chan T.F."/>
            <person name="Ji K.M."/>
            <person name="Liu X.Y."/>
            <person name="Zhou J.W."/>
            <person name="Li R.Q."/>
            <person name="Yang K.Y."/>
            <person name="Li J."/>
            <person name="Li M."/>
            <person name="Law P.T.W."/>
            <person name="Wu Y.L."/>
            <person name="Cai Z.L."/>
            <person name="Qin H."/>
            <person name="Bao Y."/>
            <person name="Leung R.K.K."/>
            <person name="Ng P.K.S."/>
            <person name="Zou J."/>
            <person name="Zhong X.J."/>
            <person name="Ran P.X."/>
            <person name="Zhong N.S."/>
            <person name="Liu Z.G."/>
            <person name="Tsui S.K.W."/>
        </authorList>
    </citation>
    <scope>NUCLEOTIDE SEQUENCE</scope>
    <source>
        <strain evidence="2">Derf</strain>
        <tissue evidence="2">Whole organism</tissue>
    </source>
</reference>
<protein>
    <recommendedName>
        <fullName evidence="1">AB hydrolase-1 domain-containing protein</fullName>
    </recommendedName>
</protein>
<dbReference type="InterPro" id="IPR029058">
    <property type="entry name" value="AB_hydrolase_fold"/>
</dbReference>
<dbReference type="EMBL" id="ASGP02000002">
    <property type="protein sequence ID" value="KAH9522197.1"/>
    <property type="molecule type" value="Genomic_DNA"/>
</dbReference>
<feature type="domain" description="AB hydrolase-1" evidence="1">
    <location>
        <begin position="472"/>
        <end position="560"/>
    </location>
</feature>
<dbReference type="Pfam" id="PF06342">
    <property type="entry name" value="DUF1057"/>
    <property type="match status" value="1"/>
</dbReference>
<dbReference type="AlphaFoldDB" id="A0A922I645"/>
<organism evidence="2 3">
    <name type="scientific">Dermatophagoides farinae</name>
    <name type="common">American house dust mite</name>
    <dbReference type="NCBI Taxonomy" id="6954"/>
    <lineage>
        <taxon>Eukaryota</taxon>
        <taxon>Metazoa</taxon>
        <taxon>Ecdysozoa</taxon>
        <taxon>Arthropoda</taxon>
        <taxon>Chelicerata</taxon>
        <taxon>Arachnida</taxon>
        <taxon>Acari</taxon>
        <taxon>Acariformes</taxon>
        <taxon>Sarcoptiformes</taxon>
        <taxon>Astigmata</taxon>
        <taxon>Psoroptidia</taxon>
        <taxon>Analgoidea</taxon>
        <taxon>Pyroglyphidae</taxon>
        <taxon>Dermatophagoidinae</taxon>
        <taxon>Dermatophagoides</taxon>
    </lineage>
</organism>
<gene>
    <name evidence="2" type="ORF">DERF_005795</name>
</gene>
<dbReference type="InterPro" id="IPR010463">
    <property type="entry name" value="DUF1057"/>
</dbReference>
<dbReference type="Proteomes" id="UP000790347">
    <property type="component" value="Unassembled WGS sequence"/>
</dbReference>
<dbReference type="Gene3D" id="3.40.50.1820">
    <property type="entry name" value="alpha/beta hydrolase"/>
    <property type="match status" value="2"/>
</dbReference>
<evidence type="ECO:0000259" key="1">
    <source>
        <dbReference type="Pfam" id="PF00561"/>
    </source>
</evidence>
<comment type="caution">
    <text evidence="2">The sequence shown here is derived from an EMBL/GenBank/DDBJ whole genome shotgun (WGS) entry which is preliminary data.</text>
</comment>
<dbReference type="SUPFAM" id="SSF53474">
    <property type="entry name" value="alpha/beta-Hydrolases"/>
    <property type="match status" value="2"/>
</dbReference>
<evidence type="ECO:0000313" key="3">
    <source>
        <dbReference type="Proteomes" id="UP000790347"/>
    </source>
</evidence>
<accession>A0A922I645</accession>
<name>A0A922I645_DERFA</name>
<reference evidence="2" key="2">
    <citation type="journal article" date="2022" name="Res Sq">
        <title>Comparative Genomics Reveals Insights into the Divergent Evolution of Astigmatic Mites and Household Pest Adaptations.</title>
        <authorList>
            <person name="Xiong Q."/>
            <person name="Wan A.T.-Y."/>
            <person name="Liu X.-Y."/>
            <person name="Fung C.S.-H."/>
            <person name="Xiao X."/>
            <person name="Malainual N."/>
            <person name="Hou J."/>
            <person name="Wang L."/>
            <person name="Wang M."/>
            <person name="Yang K."/>
            <person name="Cui Y."/>
            <person name="Leung E."/>
            <person name="Nong W."/>
            <person name="Shin S.-K."/>
            <person name="Au S."/>
            <person name="Jeong K.Y."/>
            <person name="Chew F.T."/>
            <person name="Hui J."/>
            <person name="Leung T.F."/>
            <person name="Tungtrongchitr A."/>
            <person name="Zhong N."/>
            <person name="Liu Z."/>
            <person name="Tsui S."/>
        </authorList>
    </citation>
    <scope>NUCLEOTIDE SEQUENCE</scope>
    <source>
        <strain evidence="2">Derf</strain>
        <tissue evidence="2">Whole organism</tissue>
    </source>
</reference>
<proteinExistence type="predicted"/>
<sequence length="735" mass="85861">MVGFWLFDLFQVHHNNFKFSILIMLRNRLLDNIHQCQRLKSLSLSTAAEIPKEFIKTIKFRTCINVYDELRLRLPRFYGKSPSEGVDIRIDYVDTQSNQKPKKTIVALHGTADTYRTFTSLIRHFQHRSDVRIVVPNFPDFSHTRATNYSFWHSSDEKYDLLQDLFRILNIDKIDCIVGHSYGNHSSIVLLEKPQGLRIKSIAMIAPQFLLGNLGDNLYKMTKLILPLSKSERLSRLLNWMKIHQSKSIPFKFTDIDELFHLLTIILDEQAIKSSPAKIRLLNKMKIPGFTIYSSDERIIAKSAQQQLYKLLNINDDQAILIDRDEPTIITANFSQDANSTIKKIIVKDGRYGSINCQKMVDPASLFVFGDTHVLEFKQKNINQLDFWLKMFLRIYGKKLTLLTCIRYYSSSKLQDIPSEFIKTITYRTCVGLYDQLRQEQPKLFRKSPSEGLDITIEYVDNWQPNHRYDKVILAIHGTADTYRTFTKLIQHFHQKNVRVIVPNQPNYGYTRRTNFQYWHTFDEKYYCFKDFLKQLKIDQIDCLIGHSFGVHTCLMLWERPPCGIQIRSLGFHAPEFGIKAIEPKLIRGAKILLKMSQSHLLTKLLKATNFQIPPYKFDNIDDLFLMCCYAQNIPDKVIRGSIRRLERLKQQKMPGFITYGTDERLVSKYSIDKLHELLQISNQIISIDTDDLLSIPSPSISTMMTSFQLKDAGHFPHVRYSNISHYLVEQLLRL</sequence>
<dbReference type="Pfam" id="PF00561">
    <property type="entry name" value="Abhydrolase_1"/>
    <property type="match status" value="1"/>
</dbReference>
<dbReference type="InterPro" id="IPR000073">
    <property type="entry name" value="AB_hydrolase_1"/>
</dbReference>
<dbReference type="PANTHER" id="PTHR47533">
    <property type="entry name" value="PROTEIN CBG21859"/>
    <property type="match status" value="1"/>
</dbReference>